<dbReference type="Proteomes" id="UP000003579">
    <property type="component" value="Unassembled WGS sequence"/>
</dbReference>
<dbReference type="EMBL" id="ADBS01000002">
    <property type="protein sequence ID" value="EEZ39524.1"/>
    <property type="molecule type" value="Genomic_DNA"/>
</dbReference>
<gene>
    <name evidence="2" type="ORF">VDA_000544</name>
</gene>
<dbReference type="eggNOG" id="COG0393">
    <property type="taxonomic scope" value="Bacteria"/>
</dbReference>
<dbReference type="Gene3D" id="3.30.110.70">
    <property type="entry name" value="Hypothetical protein apc22750. Chain B"/>
    <property type="match status" value="1"/>
</dbReference>
<evidence type="ECO:0000256" key="1">
    <source>
        <dbReference type="ARBA" id="ARBA00010751"/>
    </source>
</evidence>
<evidence type="ECO:0000313" key="3">
    <source>
        <dbReference type="Proteomes" id="UP000003579"/>
    </source>
</evidence>
<dbReference type="PANTHER" id="PTHR34068">
    <property type="entry name" value="UPF0145 PROTEIN YBJQ"/>
    <property type="match status" value="1"/>
</dbReference>
<dbReference type="InterPro" id="IPR035439">
    <property type="entry name" value="UPF0145_dom_sf"/>
</dbReference>
<name>D0Z293_PHODD</name>
<dbReference type="PANTHER" id="PTHR34068:SF2">
    <property type="entry name" value="UPF0145 PROTEIN SCO3412"/>
    <property type="match status" value="1"/>
</dbReference>
<dbReference type="InterPro" id="IPR002765">
    <property type="entry name" value="UPF0145_YbjQ-like"/>
</dbReference>
<dbReference type="AlphaFoldDB" id="D0Z293"/>
<organism evidence="2 3">
    <name type="scientific">Photobacterium damselae subsp. damselae CIP 102761</name>
    <dbReference type="NCBI Taxonomy" id="675817"/>
    <lineage>
        <taxon>Bacteria</taxon>
        <taxon>Pseudomonadati</taxon>
        <taxon>Pseudomonadota</taxon>
        <taxon>Gammaproteobacteria</taxon>
        <taxon>Vibrionales</taxon>
        <taxon>Vibrionaceae</taxon>
        <taxon>Photobacterium</taxon>
    </lineage>
</organism>
<protein>
    <submittedName>
        <fullName evidence="2">Uncharacterized protein</fullName>
    </submittedName>
</protein>
<proteinExistence type="inferred from homology"/>
<reference evidence="2 3" key="1">
    <citation type="submission" date="2009-11" db="EMBL/GenBank/DDBJ databases">
        <authorList>
            <consortium name="Los Alamos National Laboratory (LANL)"/>
            <consortium name="National Microbial Pathogen Data Resource (NMPDR)"/>
            <person name="Munk A.C."/>
            <person name="Tapia R."/>
            <person name="Green L."/>
            <person name="Rogers Y."/>
            <person name="Detter J.C."/>
            <person name="Bruce D."/>
            <person name="Brettin T.S."/>
            <person name="Colwell R."/>
            <person name="Huq A."/>
            <person name="Grim C.J."/>
            <person name="Hasan N.A."/>
            <person name="Vonstein V."/>
            <person name="Bartels D."/>
        </authorList>
    </citation>
    <scope>NUCLEOTIDE SEQUENCE [LARGE SCALE GENOMIC DNA]</scope>
    <source>
        <strain evidence="2 3">CIP 102761</strain>
    </source>
</reference>
<dbReference type="Pfam" id="PF01906">
    <property type="entry name" value="YbjQ_1"/>
    <property type="match status" value="1"/>
</dbReference>
<evidence type="ECO:0000313" key="2">
    <source>
        <dbReference type="EMBL" id="EEZ39524.1"/>
    </source>
</evidence>
<sequence length="54" mass="5824">MYNEARSISVERMLDEARNLGADAVVGVRFTTSSVTEGASEVMAFGTAVTLQKR</sequence>
<dbReference type="SUPFAM" id="SSF117782">
    <property type="entry name" value="YbjQ-like"/>
    <property type="match status" value="1"/>
</dbReference>
<keyword evidence="3" id="KW-1185">Reference proteome</keyword>
<accession>D0Z293</accession>
<comment type="similarity">
    <text evidence="1">Belongs to the UPF0145 family.</text>
</comment>